<reference evidence="1 2" key="1">
    <citation type="submission" date="2011-11" db="EMBL/GenBank/DDBJ databases">
        <title>The Noncontiguous Finished genome of Desulfosporosinus youngiae DSM 17734.</title>
        <authorList>
            <consortium name="US DOE Joint Genome Institute (JGI-PGF)"/>
            <person name="Lucas S."/>
            <person name="Han J."/>
            <person name="Lapidus A."/>
            <person name="Cheng J.-F."/>
            <person name="Goodwin L."/>
            <person name="Pitluck S."/>
            <person name="Peters L."/>
            <person name="Ovchinnikova G."/>
            <person name="Lu M."/>
            <person name="Land M.L."/>
            <person name="Hauser L."/>
            <person name="Pester M."/>
            <person name="Spring S."/>
            <person name="Ollivier B."/>
            <person name="Rattei T."/>
            <person name="Klenk H.-P."/>
            <person name="Wagner M."/>
            <person name="Loy A."/>
            <person name="Woyke T.J."/>
        </authorList>
    </citation>
    <scope>NUCLEOTIDE SEQUENCE [LARGE SCALE GENOMIC DNA]</scope>
    <source>
        <strain evidence="1 2">DSM 17734</strain>
    </source>
</reference>
<evidence type="ECO:0000313" key="1">
    <source>
        <dbReference type="EMBL" id="EHQ91811.1"/>
    </source>
</evidence>
<sequence>MEEMRELSVAYLEYCCPQYKPAIRREREYSPKHV</sequence>
<dbReference type="HOGENOM" id="CLU_3373447_0_0_9"/>
<gene>
    <name evidence="1" type="ORF">DesyoDRAFT_4868</name>
</gene>
<accession>H5XZA5</accession>
<dbReference type="AlphaFoldDB" id="H5XZA5"/>
<protein>
    <recommendedName>
        <fullName evidence="3">Transposase</fullName>
    </recommendedName>
</protein>
<evidence type="ECO:0008006" key="3">
    <source>
        <dbReference type="Google" id="ProtNLM"/>
    </source>
</evidence>
<organism evidence="1 2">
    <name type="scientific">Desulfosporosinus youngiae DSM 17734</name>
    <dbReference type="NCBI Taxonomy" id="768710"/>
    <lineage>
        <taxon>Bacteria</taxon>
        <taxon>Bacillati</taxon>
        <taxon>Bacillota</taxon>
        <taxon>Clostridia</taxon>
        <taxon>Eubacteriales</taxon>
        <taxon>Desulfitobacteriaceae</taxon>
        <taxon>Desulfosporosinus</taxon>
    </lineage>
</organism>
<name>H5XZA5_9FIRM</name>
<evidence type="ECO:0000313" key="2">
    <source>
        <dbReference type="Proteomes" id="UP000005104"/>
    </source>
</evidence>
<dbReference type="EMBL" id="CM001441">
    <property type="protein sequence ID" value="EHQ91811.1"/>
    <property type="molecule type" value="Genomic_DNA"/>
</dbReference>
<dbReference type="Proteomes" id="UP000005104">
    <property type="component" value="Chromosome"/>
</dbReference>
<keyword evidence="2" id="KW-1185">Reference proteome</keyword>
<proteinExistence type="predicted"/>